<keyword evidence="12" id="KW-1185">Reference proteome</keyword>
<dbReference type="Gene3D" id="3.30.160.270">
    <property type="match status" value="1"/>
</dbReference>
<dbReference type="Pfam" id="PF00682">
    <property type="entry name" value="HMGL-like"/>
    <property type="match status" value="1"/>
</dbReference>
<reference evidence="11 12" key="1">
    <citation type="journal article" date="2013" name="PLoS ONE">
        <title>Genomic analysis of Melioribacter roseus, facultatively anaerobic organotrophic bacterium representing a novel deep lineage within Bacteriodetes/Chlorobi group.</title>
        <authorList>
            <person name="Kadnikov V.V."/>
            <person name="Mardanov A.V."/>
            <person name="Podosokorskaya O.A."/>
            <person name="Gavrilov S.N."/>
            <person name="Kublanov I.V."/>
            <person name="Beletsky A.V."/>
            <person name="Bonch-Osmolovskaya E.A."/>
            <person name="Ravin N.V."/>
        </authorList>
    </citation>
    <scope>NUCLEOTIDE SEQUENCE [LARGE SCALE GENOMIC DNA]</scope>
    <source>
        <strain evidence="12">JCM 17771 / P3M-2</strain>
    </source>
</reference>
<dbReference type="EMBL" id="CP003557">
    <property type="protein sequence ID" value="AFN73476.1"/>
    <property type="molecule type" value="Genomic_DNA"/>
</dbReference>
<dbReference type="EC" id="2.3.3.21" evidence="8"/>
<dbReference type="PANTHER" id="PTHR43538:SF1">
    <property type="entry name" value="(R)-CITRAMALATE SYNTHASE"/>
    <property type="match status" value="1"/>
</dbReference>
<evidence type="ECO:0000259" key="10">
    <source>
        <dbReference type="PROSITE" id="PS50991"/>
    </source>
</evidence>
<comment type="pathway">
    <text evidence="1">Amino-acid biosynthesis; L-isoleucine biosynthesis; 2-oxobutanoate from pyruvate: step 1/3.</text>
</comment>
<evidence type="ECO:0000256" key="6">
    <source>
        <dbReference type="ARBA" id="ARBA00023304"/>
    </source>
</evidence>
<protein>
    <recommendedName>
        <fullName evidence="8">Citramalate synthase</fullName>
        <ecNumber evidence="8">2.3.3.21</ecNumber>
    </recommendedName>
</protein>
<name>I7A0J4_MELRP</name>
<sequence length="527" mass="58448">MLVEIFDTTLRDGTQGEGVNLSVQDKLLIAKKLDEFGIDIIEGGWPGSNPKDEEFFKKAKELDLQHAKLCAFGSTARSVKDVESDYNLNTLINSETPIITIFGKTWKLHSQKGLGLTDAENEELIYKSVKYLKSHGRRVIFDAEHFFDGFKDDPEFALKMLEAAVKGGADTLVLCDTNGGALPEEVYEITKTVKEKFDVKIGIHTHNDSELAVANSLAAVRAGARHVQGTVNGLGERCGNANLCSIIPNLILKMNYETNQKSNLASLTSVSNYVYEIMNLHPNTRAAFTGKSAFAHKGGVHVSAVMKESRMYEHIEPELVGNKQRVLVSDLSGQSNVRYKAKEVGVDIGDNKELSKKIVNRIKSLEYNGYQFDGAEASFELLLRAETDEFSPFFKVLDSKVNVFYDEEGHSNAEAVLKIEVNGEIEHTASDGDGPVNALDKALRKALTRFYPEVADIKLVDYKVRVLDEKEGTAAKVRVMIESSDGKDAWGTVGVSTNIIEASFKALSDSINYKLFQYYKNKQFIEK</sequence>
<dbReference type="STRING" id="1191523.MROS_0232"/>
<evidence type="ECO:0000256" key="7">
    <source>
        <dbReference type="ARBA" id="ARBA00048263"/>
    </source>
</evidence>
<dbReference type="PROSITE" id="PS00815">
    <property type="entry name" value="AIPM_HOMOCIT_SYNTH_1"/>
    <property type="match status" value="1"/>
</dbReference>
<evidence type="ECO:0000256" key="4">
    <source>
        <dbReference type="ARBA" id="ARBA00022624"/>
    </source>
</evidence>
<dbReference type="HOGENOM" id="CLU_022158_7_0_10"/>
<dbReference type="GO" id="GO:0009097">
    <property type="term" value="P:isoleucine biosynthetic process"/>
    <property type="evidence" value="ECO:0007669"/>
    <property type="project" value="UniProtKB-UniRule"/>
</dbReference>
<dbReference type="GO" id="GO:0003852">
    <property type="term" value="F:2-isopropylmalate synthase activity"/>
    <property type="evidence" value="ECO:0007669"/>
    <property type="project" value="InterPro"/>
</dbReference>
<dbReference type="SMART" id="SM00917">
    <property type="entry name" value="LeuA_dimer"/>
    <property type="match status" value="1"/>
</dbReference>
<dbReference type="InterPro" id="IPR013785">
    <property type="entry name" value="Aldolase_TIM"/>
</dbReference>
<accession>I7A0J4</accession>
<dbReference type="PROSITE" id="PS50991">
    <property type="entry name" value="PYR_CT"/>
    <property type="match status" value="1"/>
</dbReference>
<dbReference type="Proteomes" id="UP000009011">
    <property type="component" value="Chromosome"/>
</dbReference>
<dbReference type="Gene3D" id="3.20.20.70">
    <property type="entry name" value="Aldolase class I"/>
    <property type="match status" value="1"/>
</dbReference>
<evidence type="ECO:0000256" key="2">
    <source>
        <dbReference type="ARBA" id="ARBA00006154"/>
    </source>
</evidence>
<dbReference type="GO" id="GO:0043714">
    <property type="term" value="F:(R)-citramalate synthase activity"/>
    <property type="evidence" value="ECO:0007669"/>
    <property type="project" value="UniProtKB-UniRule"/>
</dbReference>
<keyword evidence="4" id="KW-0412">Isoleucine biosynthesis</keyword>
<evidence type="ECO:0000313" key="11">
    <source>
        <dbReference type="EMBL" id="AFN73476.1"/>
    </source>
</evidence>
<dbReference type="UniPathway" id="UPA00047">
    <property type="reaction ID" value="UER00066"/>
</dbReference>
<feature type="domain" description="Pyruvate carboxyltransferase" evidence="10">
    <location>
        <begin position="3"/>
        <end position="268"/>
    </location>
</feature>
<keyword evidence="3" id="KW-0028">Amino-acid biosynthesis</keyword>
<evidence type="ECO:0000256" key="9">
    <source>
        <dbReference type="RuleBase" id="RU003523"/>
    </source>
</evidence>
<dbReference type="Pfam" id="PF08502">
    <property type="entry name" value="LeuA_dimer"/>
    <property type="match status" value="1"/>
</dbReference>
<organism evidence="11 12">
    <name type="scientific">Melioribacter roseus (strain DSM 23840 / JCM 17771 / VKM B-2668 / P3M-2)</name>
    <dbReference type="NCBI Taxonomy" id="1191523"/>
    <lineage>
        <taxon>Bacteria</taxon>
        <taxon>Pseudomonadati</taxon>
        <taxon>Ignavibacteriota</taxon>
        <taxon>Ignavibacteria</taxon>
        <taxon>Ignavibacteriales</taxon>
        <taxon>Melioribacteraceae</taxon>
        <taxon>Melioribacter</taxon>
    </lineage>
</organism>
<dbReference type="SUPFAM" id="SSF110921">
    <property type="entry name" value="2-isopropylmalate synthase LeuA, allosteric (dimerisation) domain"/>
    <property type="match status" value="1"/>
</dbReference>
<gene>
    <name evidence="11" type="ordered locus">MROS_0232</name>
</gene>
<keyword evidence="6" id="KW-0100">Branched-chain amino acid biosynthesis</keyword>
<evidence type="ECO:0000256" key="3">
    <source>
        <dbReference type="ARBA" id="ARBA00022605"/>
    </source>
</evidence>
<dbReference type="NCBIfam" id="TIGR00977">
    <property type="entry name" value="citramal_synth"/>
    <property type="match status" value="1"/>
</dbReference>
<evidence type="ECO:0000256" key="1">
    <source>
        <dbReference type="ARBA" id="ARBA00004743"/>
    </source>
</evidence>
<dbReference type="SUPFAM" id="SSF51569">
    <property type="entry name" value="Aldolase"/>
    <property type="match status" value="1"/>
</dbReference>
<dbReference type="Pfam" id="PF22617">
    <property type="entry name" value="HCS_D2"/>
    <property type="match status" value="1"/>
</dbReference>
<dbReference type="RefSeq" id="WP_014854913.1">
    <property type="nucleotide sequence ID" value="NC_018178.1"/>
</dbReference>
<evidence type="ECO:0000256" key="5">
    <source>
        <dbReference type="ARBA" id="ARBA00022679"/>
    </source>
</evidence>
<comment type="catalytic activity">
    <reaction evidence="7">
        <text>pyruvate + acetyl-CoA + H2O = (3R)-citramalate + CoA + H(+)</text>
        <dbReference type="Rhea" id="RHEA:19045"/>
        <dbReference type="ChEBI" id="CHEBI:15361"/>
        <dbReference type="ChEBI" id="CHEBI:15377"/>
        <dbReference type="ChEBI" id="CHEBI:15378"/>
        <dbReference type="ChEBI" id="CHEBI:30934"/>
        <dbReference type="ChEBI" id="CHEBI:57287"/>
        <dbReference type="ChEBI" id="CHEBI:57288"/>
        <dbReference type="EC" id="2.3.3.21"/>
    </reaction>
</comment>
<proteinExistence type="inferred from homology"/>
<dbReference type="AlphaFoldDB" id="I7A0J4"/>
<dbReference type="Gene3D" id="1.10.238.260">
    <property type="match status" value="1"/>
</dbReference>
<dbReference type="InterPro" id="IPR000891">
    <property type="entry name" value="PYR_CT"/>
</dbReference>
<keyword evidence="5 9" id="KW-0808">Transferase</keyword>
<dbReference type="InterPro" id="IPR013709">
    <property type="entry name" value="2-isopropylmalate_synth_dimer"/>
</dbReference>
<dbReference type="CDD" id="cd07941">
    <property type="entry name" value="DRE_TIM_LeuA3"/>
    <property type="match status" value="1"/>
</dbReference>
<evidence type="ECO:0000313" key="12">
    <source>
        <dbReference type="Proteomes" id="UP000009011"/>
    </source>
</evidence>
<dbReference type="InterPro" id="IPR036230">
    <property type="entry name" value="LeuA_allosteric_dom_sf"/>
</dbReference>
<dbReference type="GO" id="GO:0009098">
    <property type="term" value="P:L-leucine biosynthetic process"/>
    <property type="evidence" value="ECO:0007669"/>
    <property type="project" value="InterPro"/>
</dbReference>
<dbReference type="InterPro" id="IPR005675">
    <property type="entry name" value="Citramal_synthase"/>
</dbReference>
<comment type="similarity">
    <text evidence="2 9">Belongs to the alpha-IPM synthase/homocitrate synthase family.</text>
</comment>
<dbReference type="OrthoDB" id="9804858at2"/>
<dbReference type="PANTHER" id="PTHR43538">
    <property type="entry name" value="ALPHA-IPM SYNTHASE/HOMOCITRATE SYNTHASE"/>
    <property type="match status" value="1"/>
</dbReference>
<dbReference type="PATRIC" id="fig|1191523.3.peg.238"/>
<dbReference type="KEGG" id="mro:MROS_0232"/>
<dbReference type="eggNOG" id="COG0119">
    <property type="taxonomic scope" value="Bacteria"/>
</dbReference>
<evidence type="ECO:0000256" key="8">
    <source>
        <dbReference type="NCBIfam" id="TIGR00977"/>
    </source>
</evidence>
<dbReference type="InterPro" id="IPR002034">
    <property type="entry name" value="AIPM/Hcit_synth_CS"/>
</dbReference>
<dbReference type="InterPro" id="IPR054691">
    <property type="entry name" value="LeuA/HCS_post-cat"/>
</dbReference>